<name>A0A1B8PVV3_MORLA</name>
<dbReference type="EMBL" id="LZMS01000100">
    <property type="protein sequence ID" value="OBX59810.1"/>
    <property type="molecule type" value="Genomic_DNA"/>
</dbReference>
<evidence type="ECO:0000313" key="1">
    <source>
        <dbReference type="EMBL" id="OBX59810.1"/>
    </source>
</evidence>
<proteinExistence type="predicted"/>
<dbReference type="RefSeq" id="WP_065274051.1">
    <property type="nucleotide sequence ID" value="NZ_LZMS01000100.1"/>
</dbReference>
<dbReference type="AlphaFoldDB" id="A0A1B8PVV3"/>
<sequence length="191" mass="22068">MISVVNRLLRQRNLTYEPPAKKSNMLKSITSLALKSFIYTIILTNKHQKHNLEFFIMTNETFGRICFAVALLLIGSRTLGDYVIFPYIAVTKAEKGEFKEACAYVVGTKKERNSDATIIQINNNSHIDRHILPLQGIATIKSEEWSRFPLSQDFKGLLTVEPDVCKKVQYIEVYNIFGFKKFYLYDYLNQP</sequence>
<evidence type="ECO:0000313" key="2">
    <source>
        <dbReference type="Proteomes" id="UP000092607"/>
    </source>
</evidence>
<reference evidence="1 2" key="1">
    <citation type="submission" date="2016-06" db="EMBL/GenBank/DDBJ databases">
        <title>Draft genome of Moraxella lacunata CCUG 57757A.</title>
        <authorList>
            <person name="Salva-Serra F."/>
            <person name="Engstrom-Jakobsson H."/>
            <person name="Thorell K."/>
            <person name="Gonzales-Siles L."/>
            <person name="Karlsson R."/>
            <person name="Boulund F."/>
            <person name="Engstrand L."/>
            <person name="Kristiansson E."/>
            <person name="Moore E."/>
        </authorList>
    </citation>
    <scope>NUCLEOTIDE SEQUENCE [LARGE SCALE GENOMIC DNA]</scope>
    <source>
        <strain evidence="1 2">CCUG 57757A</strain>
    </source>
</reference>
<comment type="caution">
    <text evidence="1">The sequence shown here is derived from an EMBL/GenBank/DDBJ whole genome shotgun (WGS) entry which is preliminary data.</text>
</comment>
<dbReference type="Proteomes" id="UP000092607">
    <property type="component" value="Unassembled WGS sequence"/>
</dbReference>
<gene>
    <name evidence="1" type="ORF">A9309_10715</name>
</gene>
<protein>
    <submittedName>
        <fullName evidence="1">Uncharacterized protein</fullName>
    </submittedName>
</protein>
<organism evidence="1 2">
    <name type="scientific">Moraxella lacunata</name>
    <dbReference type="NCBI Taxonomy" id="477"/>
    <lineage>
        <taxon>Bacteria</taxon>
        <taxon>Pseudomonadati</taxon>
        <taxon>Pseudomonadota</taxon>
        <taxon>Gammaproteobacteria</taxon>
        <taxon>Moraxellales</taxon>
        <taxon>Moraxellaceae</taxon>
        <taxon>Moraxella</taxon>
    </lineage>
</organism>
<accession>A0A1B8PVV3</accession>
<dbReference type="OrthoDB" id="9890890at2"/>